<dbReference type="AlphaFoldDB" id="A0A315ECG8"/>
<feature type="domain" description="Cyclic GMP-AMP synthase DncV-like nucleotidyltransferase" evidence="12">
    <location>
        <begin position="75"/>
        <end position="155"/>
    </location>
</feature>
<evidence type="ECO:0000259" key="12">
    <source>
        <dbReference type="Pfam" id="PF21654"/>
    </source>
</evidence>
<evidence type="ECO:0000313" key="13">
    <source>
        <dbReference type="EMBL" id="PUE55670.1"/>
    </source>
</evidence>
<dbReference type="Pfam" id="PF21654">
    <property type="entry name" value="DncV-like_NTFase"/>
    <property type="match status" value="1"/>
</dbReference>
<evidence type="ECO:0000256" key="8">
    <source>
        <dbReference type="ARBA" id="ARBA00023118"/>
    </source>
</evidence>
<dbReference type="Proteomes" id="UP000250790">
    <property type="component" value="Unassembled WGS sequence"/>
</dbReference>
<keyword evidence="6" id="KW-0460">Magnesium</keyword>
<dbReference type="GO" id="GO:0046872">
    <property type="term" value="F:metal ion binding"/>
    <property type="evidence" value="ECO:0007669"/>
    <property type="project" value="UniProtKB-KW"/>
</dbReference>
<keyword evidence="5" id="KW-0067">ATP-binding</keyword>
<evidence type="ECO:0000256" key="6">
    <source>
        <dbReference type="ARBA" id="ARBA00022842"/>
    </source>
</evidence>
<dbReference type="InterPro" id="IPR006116">
    <property type="entry name" value="NT_2-5OAS_ClassI-CCAase"/>
</dbReference>
<keyword evidence="4" id="KW-0547">Nucleotide-binding</keyword>
<evidence type="ECO:0000256" key="5">
    <source>
        <dbReference type="ARBA" id="ARBA00022840"/>
    </source>
</evidence>
<keyword evidence="8" id="KW-0051">Antiviral defense</keyword>
<keyword evidence="7" id="KW-0546">Nucleotide metabolism</keyword>
<dbReference type="GO" id="GO:0009117">
    <property type="term" value="P:nucleotide metabolic process"/>
    <property type="evidence" value="ECO:0007669"/>
    <property type="project" value="UniProtKB-KW"/>
</dbReference>
<evidence type="ECO:0000256" key="7">
    <source>
        <dbReference type="ARBA" id="ARBA00023080"/>
    </source>
</evidence>
<evidence type="ECO:0000256" key="4">
    <source>
        <dbReference type="ARBA" id="ARBA00022741"/>
    </source>
</evidence>
<reference evidence="13 14" key="1">
    <citation type="submission" date="2017-04" db="EMBL/GenBank/DDBJ databases">
        <title>Unexpected and diverse lifestyles within the genus Limnohabitans.</title>
        <authorList>
            <person name="Kasalicky V."/>
            <person name="Mehrshad M."/>
            <person name="Andrei S.-A."/>
            <person name="Salcher M."/>
            <person name="Kratochvilova H."/>
            <person name="Simek K."/>
            <person name="Ghai R."/>
        </authorList>
    </citation>
    <scope>NUCLEOTIDE SEQUENCE [LARGE SCALE GENOMIC DNA]</scope>
    <source>
        <strain evidence="13 14">II-B4</strain>
    </source>
</reference>
<name>A0A315ECG8_9BURK</name>
<gene>
    <name evidence="13" type="ORF">B9Z37_03770</name>
</gene>
<evidence type="ECO:0000313" key="14">
    <source>
        <dbReference type="Proteomes" id="UP000250790"/>
    </source>
</evidence>
<dbReference type="GO" id="GO:0005524">
    <property type="term" value="F:ATP binding"/>
    <property type="evidence" value="ECO:0007669"/>
    <property type="project" value="UniProtKB-KW"/>
</dbReference>
<evidence type="ECO:0000256" key="9">
    <source>
        <dbReference type="ARBA" id="ARBA00044145"/>
    </source>
</evidence>
<keyword evidence="3" id="KW-0479">Metal-binding</keyword>
<dbReference type="EMBL" id="NESN01000001">
    <property type="protein sequence ID" value="PUE55670.1"/>
    <property type="molecule type" value="Genomic_DNA"/>
</dbReference>
<evidence type="ECO:0000256" key="10">
    <source>
        <dbReference type="ARBA" id="ARBA00048304"/>
    </source>
</evidence>
<dbReference type="InterPro" id="IPR048445">
    <property type="entry name" value="DncV-like_NTFase"/>
</dbReference>
<keyword evidence="14" id="KW-1185">Reference proteome</keyword>
<feature type="coiled-coil region" evidence="11">
    <location>
        <begin position="293"/>
        <end position="320"/>
    </location>
</feature>
<proteinExistence type="predicted"/>
<sequence length="361" mass="41019">MHPLLGLGLLAAVVTWLLDDRDKKMPAVQKQFEDFHKAICFNEDDEKATLREKRDIIIKALKDNLGEEVPTFTNFNQGSYSMHTGVVPLDGNFDIDVGLIFDWNQDKYPDPVALKKKVRDAVDTNFRTVEIRRPCVTVNYISGGKTAYHVDLAVYSQDASGTLYLAKGKENSAEEHRIWEVSDPKGLTKLVCGAFEDSEELAQYRRCIRYLKRWRHWKFSGPGAPLSIALTVAALRWFKPNFSTSGKPVDLLAMLDWVQAMLDNFTDEYCEDDGWHERLRVPLPVQPYTDLMAKRTAAQMTDFKERLESLRDALQEAYDEELPEDACKLLKKQFGDDFKVPEKAETAKMVAPAVISTGNSA</sequence>
<evidence type="ECO:0000256" key="3">
    <source>
        <dbReference type="ARBA" id="ARBA00022723"/>
    </source>
</evidence>
<comment type="caution">
    <text evidence="13">The sequence shown here is derived from an EMBL/GenBank/DDBJ whole genome shotgun (WGS) entry which is preliminary data.</text>
</comment>
<evidence type="ECO:0000256" key="11">
    <source>
        <dbReference type="SAM" id="Coils"/>
    </source>
</evidence>
<evidence type="ECO:0000256" key="1">
    <source>
        <dbReference type="ARBA" id="ARBA00022679"/>
    </source>
</evidence>
<comment type="catalytic activity">
    <reaction evidence="10">
        <text>GTP + ATP = 3',3'-cGAMP + 2 diphosphate</text>
        <dbReference type="Rhea" id="RHEA:35647"/>
        <dbReference type="ChEBI" id="CHEBI:30616"/>
        <dbReference type="ChEBI" id="CHEBI:33019"/>
        <dbReference type="ChEBI" id="CHEBI:37565"/>
        <dbReference type="ChEBI" id="CHEBI:71501"/>
    </reaction>
    <physiologicalReaction direction="left-to-right" evidence="10">
        <dbReference type="Rhea" id="RHEA:35648"/>
    </physiologicalReaction>
</comment>
<dbReference type="GO" id="GO:0051607">
    <property type="term" value="P:defense response to virus"/>
    <property type="evidence" value="ECO:0007669"/>
    <property type="project" value="UniProtKB-KW"/>
</dbReference>
<keyword evidence="11" id="KW-0175">Coiled coil</keyword>
<dbReference type="CDD" id="cd05400">
    <property type="entry name" value="NT_2-5OAS_ClassI-CCAase"/>
    <property type="match status" value="1"/>
</dbReference>
<keyword evidence="2" id="KW-0548">Nucleotidyltransferase</keyword>
<keyword evidence="1" id="KW-0808">Transferase</keyword>
<evidence type="ECO:0000256" key="2">
    <source>
        <dbReference type="ARBA" id="ARBA00022695"/>
    </source>
</evidence>
<dbReference type="GO" id="GO:0016779">
    <property type="term" value="F:nucleotidyltransferase activity"/>
    <property type="evidence" value="ECO:0007669"/>
    <property type="project" value="UniProtKB-KW"/>
</dbReference>
<accession>A0A315ECG8</accession>
<protein>
    <recommendedName>
        <fullName evidence="9">Cyclic GMP-AMP synthase</fullName>
    </recommendedName>
</protein>
<organism evidence="13 14">
    <name type="scientific">Limnohabitans parvus II-B4</name>
    <dbReference type="NCBI Taxonomy" id="1293052"/>
    <lineage>
        <taxon>Bacteria</taxon>
        <taxon>Pseudomonadati</taxon>
        <taxon>Pseudomonadota</taxon>
        <taxon>Betaproteobacteria</taxon>
        <taxon>Burkholderiales</taxon>
        <taxon>Comamonadaceae</taxon>
        <taxon>Limnohabitans</taxon>
    </lineage>
</organism>